<proteinExistence type="predicted"/>
<dbReference type="RefSeq" id="XP_075087547.1">
    <property type="nucleotide sequence ID" value="XM_075231446.1"/>
</dbReference>
<sequence>MVKDGFNGFSDDLHDFGDNKMKSYGPEDANGAEELPDIVSRPVGDESLLDSLATHHSHPDSTSFFLGKYFDNKLDLMKQLEIAYVKMYFTFRMRKSSSKLTSVGFAHMRKVIAVDGTFLSGRYGGCLLSDVAQDTKNHIFPIVFCIVDKDTEEFLDHFQQLRDKNREVANCLANKIGFQKWSRAFFLGNQYSALTTNIAESLNAMLKDQRDFPIIGLFNHIIRKFAEQFEERRNEMKNVLTLFVPSVEKKIRNNMVVGDALRVHQLENDQFSVVRHGIDAVVDLDLNTYFCYQFDLEKIPCRHAMETLRLSFGDGYGSSIYDHSSLFYKVLTYLVAYEGTIHAIHIEEKWAVPDEIQFTKILPSDVEPIKGRKKFKRWPSILEPSSFGSRKKGKNKCSICKELGHKKMTCKVLLQHS</sequence>
<organism evidence="1 2">
    <name type="scientific">Nicotiana tabacum</name>
    <name type="common">Common tobacco</name>
    <dbReference type="NCBI Taxonomy" id="4097"/>
    <lineage>
        <taxon>Eukaryota</taxon>
        <taxon>Viridiplantae</taxon>
        <taxon>Streptophyta</taxon>
        <taxon>Embryophyta</taxon>
        <taxon>Tracheophyta</taxon>
        <taxon>Spermatophyta</taxon>
        <taxon>Magnoliopsida</taxon>
        <taxon>eudicotyledons</taxon>
        <taxon>Gunneridae</taxon>
        <taxon>Pentapetalae</taxon>
        <taxon>asterids</taxon>
        <taxon>lamiids</taxon>
        <taxon>Solanales</taxon>
        <taxon>Solanaceae</taxon>
        <taxon>Nicotianoideae</taxon>
        <taxon>Nicotianeae</taxon>
        <taxon>Nicotiana</taxon>
    </lineage>
</organism>
<dbReference type="Proteomes" id="UP000790787">
    <property type="component" value="Chromosome 15"/>
</dbReference>
<keyword evidence="1" id="KW-1185">Reference proteome</keyword>
<accession>A0AC58SRE3</accession>
<gene>
    <name evidence="2" type="primary">LOC142169570</name>
</gene>
<evidence type="ECO:0000313" key="2">
    <source>
        <dbReference type="RefSeq" id="XP_075087547.1"/>
    </source>
</evidence>
<name>A0AC58SRE3_TOBAC</name>
<protein>
    <submittedName>
        <fullName evidence="2">Uncharacterized protein LOC142169570</fullName>
    </submittedName>
</protein>
<reference evidence="2" key="2">
    <citation type="submission" date="2025-08" db="UniProtKB">
        <authorList>
            <consortium name="RefSeq"/>
        </authorList>
    </citation>
    <scope>IDENTIFICATION</scope>
    <source>
        <tissue evidence="2">Leaf</tissue>
    </source>
</reference>
<evidence type="ECO:0000313" key="1">
    <source>
        <dbReference type="Proteomes" id="UP000790787"/>
    </source>
</evidence>
<reference evidence="1" key="1">
    <citation type="journal article" date="2014" name="Nat. Commun.">
        <title>The tobacco genome sequence and its comparison with those of tomato and potato.</title>
        <authorList>
            <person name="Sierro N."/>
            <person name="Battey J.N."/>
            <person name="Ouadi S."/>
            <person name="Bakaher N."/>
            <person name="Bovet L."/>
            <person name="Willig A."/>
            <person name="Goepfert S."/>
            <person name="Peitsch M.C."/>
            <person name="Ivanov N.V."/>
        </authorList>
    </citation>
    <scope>NUCLEOTIDE SEQUENCE [LARGE SCALE GENOMIC DNA]</scope>
</reference>